<keyword evidence="1" id="KW-0472">Membrane</keyword>
<feature type="transmembrane region" description="Helical" evidence="1">
    <location>
        <begin position="77"/>
        <end position="96"/>
    </location>
</feature>
<organism evidence="2 3">
    <name type="scientific">Dendrothele bispora (strain CBS 962.96)</name>
    <dbReference type="NCBI Taxonomy" id="1314807"/>
    <lineage>
        <taxon>Eukaryota</taxon>
        <taxon>Fungi</taxon>
        <taxon>Dikarya</taxon>
        <taxon>Basidiomycota</taxon>
        <taxon>Agaricomycotina</taxon>
        <taxon>Agaricomycetes</taxon>
        <taxon>Agaricomycetidae</taxon>
        <taxon>Agaricales</taxon>
        <taxon>Agaricales incertae sedis</taxon>
        <taxon>Dendrothele</taxon>
    </lineage>
</organism>
<keyword evidence="1" id="KW-0812">Transmembrane</keyword>
<accession>A0A4S8KWH4</accession>
<protein>
    <submittedName>
        <fullName evidence="2">Uncharacterized protein</fullName>
    </submittedName>
</protein>
<name>A0A4S8KWH4_DENBC</name>
<dbReference type="EMBL" id="ML179918">
    <property type="protein sequence ID" value="THU80306.1"/>
    <property type="molecule type" value="Genomic_DNA"/>
</dbReference>
<keyword evidence="3" id="KW-1185">Reference proteome</keyword>
<dbReference type="Proteomes" id="UP000297245">
    <property type="component" value="Unassembled WGS sequence"/>
</dbReference>
<gene>
    <name evidence="2" type="ORF">K435DRAFT_874524</name>
</gene>
<evidence type="ECO:0000313" key="3">
    <source>
        <dbReference type="Proteomes" id="UP000297245"/>
    </source>
</evidence>
<reference evidence="2 3" key="1">
    <citation type="journal article" date="2019" name="Nat. Ecol. Evol.">
        <title>Megaphylogeny resolves global patterns of mushroom evolution.</title>
        <authorList>
            <person name="Varga T."/>
            <person name="Krizsan K."/>
            <person name="Foldi C."/>
            <person name="Dima B."/>
            <person name="Sanchez-Garcia M."/>
            <person name="Sanchez-Ramirez S."/>
            <person name="Szollosi G.J."/>
            <person name="Szarkandi J.G."/>
            <person name="Papp V."/>
            <person name="Albert L."/>
            <person name="Andreopoulos W."/>
            <person name="Angelini C."/>
            <person name="Antonin V."/>
            <person name="Barry K.W."/>
            <person name="Bougher N.L."/>
            <person name="Buchanan P."/>
            <person name="Buyck B."/>
            <person name="Bense V."/>
            <person name="Catcheside P."/>
            <person name="Chovatia M."/>
            <person name="Cooper J."/>
            <person name="Damon W."/>
            <person name="Desjardin D."/>
            <person name="Finy P."/>
            <person name="Geml J."/>
            <person name="Haridas S."/>
            <person name="Hughes K."/>
            <person name="Justo A."/>
            <person name="Karasinski D."/>
            <person name="Kautmanova I."/>
            <person name="Kiss B."/>
            <person name="Kocsube S."/>
            <person name="Kotiranta H."/>
            <person name="LaButti K.M."/>
            <person name="Lechner B.E."/>
            <person name="Liimatainen K."/>
            <person name="Lipzen A."/>
            <person name="Lukacs Z."/>
            <person name="Mihaltcheva S."/>
            <person name="Morgado L.N."/>
            <person name="Niskanen T."/>
            <person name="Noordeloos M.E."/>
            <person name="Ohm R.A."/>
            <person name="Ortiz-Santana B."/>
            <person name="Ovrebo C."/>
            <person name="Racz N."/>
            <person name="Riley R."/>
            <person name="Savchenko A."/>
            <person name="Shiryaev A."/>
            <person name="Soop K."/>
            <person name="Spirin V."/>
            <person name="Szebenyi C."/>
            <person name="Tomsovsky M."/>
            <person name="Tulloss R.E."/>
            <person name="Uehling J."/>
            <person name="Grigoriev I.V."/>
            <person name="Vagvolgyi C."/>
            <person name="Papp T."/>
            <person name="Martin F.M."/>
            <person name="Miettinen O."/>
            <person name="Hibbett D.S."/>
            <person name="Nagy L.G."/>
        </authorList>
    </citation>
    <scope>NUCLEOTIDE SEQUENCE [LARGE SCALE GENOMIC DNA]</scope>
    <source>
        <strain evidence="2 3">CBS 962.96</strain>
    </source>
</reference>
<evidence type="ECO:0000256" key="1">
    <source>
        <dbReference type="SAM" id="Phobius"/>
    </source>
</evidence>
<proteinExistence type="predicted"/>
<keyword evidence="1" id="KW-1133">Transmembrane helix</keyword>
<dbReference type="OrthoDB" id="3364886at2759"/>
<feature type="transmembrane region" description="Helical" evidence="1">
    <location>
        <begin position="12"/>
        <end position="33"/>
    </location>
</feature>
<sequence length="146" mass="16328">MRYYFRLFHFQFIFKDGIGGLLIGYSFGLHLTTFPSLPMPNSSPSMSPLSEKSFIAIRLLPSLLTTFLGSQYKYTPLAFAGVTGGVVFSHAIYVFIHPSLFIQIARTSIIAPKLTLLRVVCLPLEWLQRPSLQLAACSTGDSNWSY</sequence>
<evidence type="ECO:0000313" key="2">
    <source>
        <dbReference type="EMBL" id="THU80306.1"/>
    </source>
</evidence>
<dbReference type="AlphaFoldDB" id="A0A4S8KWH4"/>